<feature type="compositionally biased region" description="Pro residues" evidence="1">
    <location>
        <begin position="1"/>
        <end position="11"/>
    </location>
</feature>
<feature type="non-terminal residue" evidence="2">
    <location>
        <position position="1"/>
    </location>
</feature>
<gene>
    <name evidence="2" type="ORF">IWQ62_004188</name>
</gene>
<keyword evidence="3" id="KW-1185">Reference proteome</keyword>
<dbReference type="EMBL" id="JANBPY010001315">
    <property type="protein sequence ID" value="KAJ1960552.1"/>
    <property type="molecule type" value="Genomic_DNA"/>
</dbReference>
<dbReference type="Proteomes" id="UP001150925">
    <property type="component" value="Unassembled WGS sequence"/>
</dbReference>
<reference evidence="2" key="1">
    <citation type="submission" date="2022-07" db="EMBL/GenBank/DDBJ databases">
        <title>Phylogenomic reconstructions and comparative analyses of Kickxellomycotina fungi.</title>
        <authorList>
            <person name="Reynolds N.K."/>
            <person name="Stajich J.E."/>
            <person name="Barry K."/>
            <person name="Grigoriev I.V."/>
            <person name="Crous P."/>
            <person name="Smith M.E."/>
        </authorList>
    </citation>
    <scope>NUCLEOTIDE SEQUENCE</scope>
    <source>
        <strain evidence="2">RSA 1196</strain>
    </source>
</reference>
<dbReference type="OrthoDB" id="185175at2759"/>
<evidence type="ECO:0000313" key="3">
    <source>
        <dbReference type="Proteomes" id="UP001150925"/>
    </source>
</evidence>
<comment type="caution">
    <text evidence="2">The sequence shown here is derived from an EMBL/GenBank/DDBJ whole genome shotgun (WGS) entry which is preliminary data.</text>
</comment>
<evidence type="ECO:0000313" key="2">
    <source>
        <dbReference type="EMBL" id="KAJ1960552.1"/>
    </source>
</evidence>
<feature type="compositionally biased region" description="Polar residues" evidence="1">
    <location>
        <begin position="58"/>
        <end position="67"/>
    </location>
</feature>
<protein>
    <submittedName>
        <fullName evidence="2">Uncharacterized protein</fullName>
    </submittedName>
</protein>
<accession>A0A9W8ASS6</accession>
<proteinExistence type="predicted"/>
<organism evidence="2 3">
    <name type="scientific">Dispira parvispora</name>
    <dbReference type="NCBI Taxonomy" id="1520584"/>
    <lineage>
        <taxon>Eukaryota</taxon>
        <taxon>Fungi</taxon>
        <taxon>Fungi incertae sedis</taxon>
        <taxon>Zoopagomycota</taxon>
        <taxon>Kickxellomycotina</taxon>
        <taxon>Dimargaritomycetes</taxon>
        <taxon>Dimargaritales</taxon>
        <taxon>Dimargaritaceae</taxon>
        <taxon>Dispira</taxon>
    </lineage>
</organism>
<name>A0A9W8ASS6_9FUNG</name>
<evidence type="ECO:0000256" key="1">
    <source>
        <dbReference type="SAM" id="MobiDB-lite"/>
    </source>
</evidence>
<sequence>SRVAPSPPPPLVGDVEEGSSDAVARSTGPLAKLKRRFSHSAPLDYEKYLQFMRARLHSQAQQSQSTADKAVAVRKRAEHEANKRLQEIHHQAHTSSPAVPL</sequence>
<feature type="region of interest" description="Disordered" evidence="1">
    <location>
        <begin position="58"/>
        <end position="101"/>
    </location>
</feature>
<feature type="region of interest" description="Disordered" evidence="1">
    <location>
        <begin position="1"/>
        <end position="27"/>
    </location>
</feature>
<dbReference type="AlphaFoldDB" id="A0A9W8ASS6"/>
<feature type="compositionally biased region" description="Basic and acidic residues" evidence="1">
    <location>
        <begin position="75"/>
        <end position="90"/>
    </location>
</feature>